<evidence type="ECO:0000313" key="2">
    <source>
        <dbReference type="Proteomes" id="UP000242715"/>
    </source>
</evidence>
<keyword evidence="2" id="KW-1185">Reference proteome</keyword>
<organism evidence="1 2">
    <name type="scientific">Trifolium subterraneum</name>
    <name type="common">Subterranean clover</name>
    <dbReference type="NCBI Taxonomy" id="3900"/>
    <lineage>
        <taxon>Eukaryota</taxon>
        <taxon>Viridiplantae</taxon>
        <taxon>Streptophyta</taxon>
        <taxon>Embryophyta</taxon>
        <taxon>Tracheophyta</taxon>
        <taxon>Spermatophyta</taxon>
        <taxon>Magnoliopsida</taxon>
        <taxon>eudicotyledons</taxon>
        <taxon>Gunneridae</taxon>
        <taxon>Pentapetalae</taxon>
        <taxon>rosids</taxon>
        <taxon>fabids</taxon>
        <taxon>Fabales</taxon>
        <taxon>Fabaceae</taxon>
        <taxon>Papilionoideae</taxon>
        <taxon>50 kb inversion clade</taxon>
        <taxon>NPAAA clade</taxon>
        <taxon>Hologalegina</taxon>
        <taxon>IRL clade</taxon>
        <taxon>Trifolieae</taxon>
        <taxon>Trifolium</taxon>
    </lineage>
</organism>
<reference evidence="2" key="1">
    <citation type="journal article" date="2017" name="Front. Plant Sci.">
        <title>Climate Clever Clovers: New Paradigm to Reduce the Environmental Footprint of Ruminants by Breeding Low Methanogenic Forages Utilizing Haplotype Variation.</title>
        <authorList>
            <person name="Kaur P."/>
            <person name="Appels R."/>
            <person name="Bayer P.E."/>
            <person name="Keeble-Gagnere G."/>
            <person name="Wang J."/>
            <person name="Hirakawa H."/>
            <person name="Shirasawa K."/>
            <person name="Vercoe P."/>
            <person name="Stefanova K."/>
            <person name="Durmic Z."/>
            <person name="Nichols P."/>
            <person name="Revell C."/>
            <person name="Isobe S.N."/>
            <person name="Edwards D."/>
            <person name="Erskine W."/>
        </authorList>
    </citation>
    <scope>NUCLEOTIDE SEQUENCE [LARGE SCALE GENOMIC DNA]</scope>
    <source>
        <strain evidence="2">cv. Daliak</strain>
    </source>
</reference>
<sequence>MPNTAWSGVLCISTSSGHMPIHLILGVTSNFFLAVKQLPLGQCDALTYELLNQPQDIVWLHIEWRQRGGLEEATTAGSRLGLARFANSLVHRYSISYMSEDPQLPLGQCDALTYELLNQPQDIVWLCIEWRQRGGLEKATTASSRTTLNNLRTVAGRP</sequence>
<evidence type="ECO:0000313" key="1">
    <source>
        <dbReference type="EMBL" id="GAU45540.1"/>
    </source>
</evidence>
<dbReference type="Proteomes" id="UP000242715">
    <property type="component" value="Unassembled WGS sequence"/>
</dbReference>
<proteinExistence type="predicted"/>
<gene>
    <name evidence="1" type="ORF">TSUD_14420</name>
</gene>
<dbReference type="AlphaFoldDB" id="A0A2Z6P851"/>
<protein>
    <submittedName>
        <fullName evidence="1">Uncharacterized protein</fullName>
    </submittedName>
</protein>
<name>A0A2Z6P851_TRISU</name>
<dbReference type="EMBL" id="DF974131">
    <property type="protein sequence ID" value="GAU45540.1"/>
    <property type="molecule type" value="Genomic_DNA"/>
</dbReference>
<accession>A0A2Z6P851</accession>